<name>A0A9Q0JE45_9ROSI</name>
<dbReference type="PANTHER" id="PTHR46354">
    <property type="entry name" value="DOG1 DOMAIN-CONTAINING PROTEIN"/>
    <property type="match status" value="1"/>
</dbReference>
<comment type="caution">
    <text evidence="2">The sequence shown here is derived from an EMBL/GenBank/DDBJ whole genome shotgun (WGS) entry which is preliminary data.</text>
</comment>
<reference evidence="2" key="2">
    <citation type="journal article" date="2023" name="Plants (Basel)">
        <title>Annotation of the Turnera subulata (Passifloraceae) Draft Genome Reveals the S-Locus Evolved after the Divergence of Turneroideae from Passifloroideae in a Stepwise Manner.</title>
        <authorList>
            <person name="Henning P.M."/>
            <person name="Roalson E.H."/>
            <person name="Mir W."/>
            <person name="McCubbin A.G."/>
            <person name="Shore J.S."/>
        </authorList>
    </citation>
    <scope>NUCLEOTIDE SEQUENCE</scope>
    <source>
        <strain evidence="2">F60SS</strain>
    </source>
</reference>
<organism evidence="2 3">
    <name type="scientific">Turnera subulata</name>
    <dbReference type="NCBI Taxonomy" id="218843"/>
    <lineage>
        <taxon>Eukaryota</taxon>
        <taxon>Viridiplantae</taxon>
        <taxon>Streptophyta</taxon>
        <taxon>Embryophyta</taxon>
        <taxon>Tracheophyta</taxon>
        <taxon>Spermatophyta</taxon>
        <taxon>Magnoliopsida</taxon>
        <taxon>eudicotyledons</taxon>
        <taxon>Gunneridae</taxon>
        <taxon>Pentapetalae</taxon>
        <taxon>rosids</taxon>
        <taxon>fabids</taxon>
        <taxon>Malpighiales</taxon>
        <taxon>Passifloraceae</taxon>
        <taxon>Turnera</taxon>
    </lineage>
</organism>
<reference evidence="2" key="1">
    <citation type="submission" date="2022-02" db="EMBL/GenBank/DDBJ databases">
        <authorList>
            <person name="Henning P.M."/>
            <person name="McCubbin A.G."/>
            <person name="Shore J.S."/>
        </authorList>
    </citation>
    <scope>NUCLEOTIDE SEQUENCE</scope>
    <source>
        <strain evidence="2">F60SS</strain>
        <tissue evidence="2">Leaves</tissue>
    </source>
</reference>
<sequence>MASVSETFGNFYNSWLTRQQALLDQLLLAIAPESEGSSNVDRQKQVIDQVLAHYKDYYEEKAKAASEDVLTFLSPPWLTPFERTLLWLGDFKPSFIFRLLAGSVEDLTEEQRGRIEQVRVETRVMERELTDAMARVQESVAAPAFLSLARRFDRHIIDGELPNMVEVVEGLKNTMLQVMERADGLRVSTVGSVVEVLTPGQTLVLLAAAGQFQARIRRWGSQRDAQSSATAT</sequence>
<gene>
    <name evidence="2" type="ORF">Tsubulata_019771</name>
</gene>
<dbReference type="GO" id="GO:0006351">
    <property type="term" value="P:DNA-templated transcription"/>
    <property type="evidence" value="ECO:0007669"/>
    <property type="project" value="InterPro"/>
</dbReference>
<dbReference type="PROSITE" id="PS51806">
    <property type="entry name" value="DOG1"/>
    <property type="match status" value="1"/>
</dbReference>
<keyword evidence="3" id="KW-1185">Reference proteome</keyword>
<dbReference type="Pfam" id="PF14144">
    <property type="entry name" value="DOG1"/>
    <property type="match status" value="1"/>
</dbReference>
<protein>
    <recommendedName>
        <fullName evidence="1">DOG1 domain-containing protein</fullName>
    </recommendedName>
</protein>
<dbReference type="OrthoDB" id="1889475at2759"/>
<evidence type="ECO:0000259" key="1">
    <source>
        <dbReference type="PROSITE" id="PS51806"/>
    </source>
</evidence>
<accession>A0A9Q0JE45</accession>
<evidence type="ECO:0000313" key="3">
    <source>
        <dbReference type="Proteomes" id="UP001141552"/>
    </source>
</evidence>
<dbReference type="InterPro" id="IPR025422">
    <property type="entry name" value="TGA_domain"/>
</dbReference>
<dbReference type="AlphaFoldDB" id="A0A9Q0JE45"/>
<dbReference type="EMBL" id="JAKUCV010003719">
    <property type="protein sequence ID" value="KAJ4837872.1"/>
    <property type="molecule type" value="Genomic_DNA"/>
</dbReference>
<dbReference type="Proteomes" id="UP001141552">
    <property type="component" value="Unassembled WGS sequence"/>
</dbReference>
<dbReference type="PANTHER" id="PTHR46354:SF1">
    <property type="entry name" value="PROTEIN RESPONSE TO ABA AND SALT 1-RELATED"/>
    <property type="match status" value="1"/>
</dbReference>
<feature type="domain" description="DOG1" evidence="1">
    <location>
        <begin position="5"/>
        <end position="226"/>
    </location>
</feature>
<evidence type="ECO:0000313" key="2">
    <source>
        <dbReference type="EMBL" id="KAJ4837872.1"/>
    </source>
</evidence>
<dbReference type="GO" id="GO:0043565">
    <property type="term" value="F:sequence-specific DNA binding"/>
    <property type="evidence" value="ECO:0007669"/>
    <property type="project" value="InterPro"/>
</dbReference>
<proteinExistence type="predicted"/>
<dbReference type="InterPro" id="IPR051886">
    <property type="entry name" value="Seed_Dev/Stress_Resp_Reg"/>
</dbReference>